<dbReference type="EMBL" id="JADGJH010005697">
    <property type="protein sequence ID" value="KAJ3079614.1"/>
    <property type="molecule type" value="Genomic_DNA"/>
</dbReference>
<name>A0AAD5SMM8_9FUNG</name>
<feature type="non-terminal residue" evidence="2">
    <location>
        <position position="248"/>
    </location>
</feature>
<proteinExistence type="predicted"/>
<gene>
    <name evidence="2" type="ORF">HK100_010367</name>
</gene>
<feature type="compositionally biased region" description="Gly residues" evidence="1">
    <location>
        <begin position="99"/>
        <end position="114"/>
    </location>
</feature>
<evidence type="ECO:0000313" key="2">
    <source>
        <dbReference type="EMBL" id="KAJ3079614.1"/>
    </source>
</evidence>
<comment type="caution">
    <text evidence="2">The sequence shown here is derived from an EMBL/GenBank/DDBJ whole genome shotgun (WGS) entry which is preliminary data.</text>
</comment>
<protein>
    <submittedName>
        <fullName evidence="2">Uncharacterized protein</fullName>
    </submittedName>
</protein>
<feature type="compositionally biased region" description="Gly residues" evidence="1">
    <location>
        <begin position="1"/>
        <end position="11"/>
    </location>
</feature>
<evidence type="ECO:0000313" key="3">
    <source>
        <dbReference type="Proteomes" id="UP001211907"/>
    </source>
</evidence>
<evidence type="ECO:0000256" key="1">
    <source>
        <dbReference type="SAM" id="MobiDB-lite"/>
    </source>
</evidence>
<organism evidence="2 3">
    <name type="scientific">Physocladia obscura</name>
    <dbReference type="NCBI Taxonomy" id="109957"/>
    <lineage>
        <taxon>Eukaryota</taxon>
        <taxon>Fungi</taxon>
        <taxon>Fungi incertae sedis</taxon>
        <taxon>Chytridiomycota</taxon>
        <taxon>Chytridiomycota incertae sedis</taxon>
        <taxon>Chytridiomycetes</taxon>
        <taxon>Chytridiales</taxon>
        <taxon>Chytriomycetaceae</taxon>
        <taxon>Physocladia</taxon>
    </lineage>
</organism>
<feature type="region of interest" description="Disordered" evidence="1">
    <location>
        <begin position="93"/>
        <end position="117"/>
    </location>
</feature>
<dbReference type="AlphaFoldDB" id="A0AAD5SMM8"/>
<sequence>QTSESGGGGPGENDDSQHEGAAHAQGPPGQDLRDALGVRQAAPGVGVAGRQADSVGHVHDQQDARDTAAVVVGDDVCVRAVGQLRGMRRAGQPVLGVQPQGGGGGQGEGGGQGGARAERAHGLPVVLPLPVGPADRDGVGRHELHAVGRGRGRQDARVHGPHGRRHVAVARARQERVRVGRLRRHGQGVGRAHGPLRADVRRPRVRHQRRVLLPRRRRLRVRLRRRLVPPLRPARRPRADGLHARQHP</sequence>
<keyword evidence="3" id="KW-1185">Reference proteome</keyword>
<feature type="region of interest" description="Disordered" evidence="1">
    <location>
        <begin position="1"/>
        <end position="61"/>
    </location>
</feature>
<accession>A0AAD5SMM8</accession>
<reference evidence="2" key="1">
    <citation type="submission" date="2020-05" db="EMBL/GenBank/DDBJ databases">
        <title>Phylogenomic resolution of chytrid fungi.</title>
        <authorList>
            <person name="Stajich J.E."/>
            <person name="Amses K."/>
            <person name="Simmons R."/>
            <person name="Seto K."/>
            <person name="Myers J."/>
            <person name="Bonds A."/>
            <person name="Quandt C.A."/>
            <person name="Barry K."/>
            <person name="Liu P."/>
            <person name="Grigoriev I."/>
            <person name="Longcore J.E."/>
            <person name="James T.Y."/>
        </authorList>
    </citation>
    <scope>NUCLEOTIDE SEQUENCE</scope>
    <source>
        <strain evidence="2">JEL0513</strain>
    </source>
</reference>
<dbReference type="Proteomes" id="UP001211907">
    <property type="component" value="Unassembled WGS sequence"/>
</dbReference>
<feature type="non-terminal residue" evidence="2">
    <location>
        <position position="1"/>
    </location>
</feature>